<comment type="similarity">
    <text evidence="2">Belongs to the glycosyltransferase 92 family.</text>
</comment>
<name>A0ABR1DSF0_NECAM</name>
<protein>
    <recommendedName>
        <fullName evidence="12">Glycosyltransferase family 92 protein</fullName>
    </recommendedName>
</protein>
<evidence type="ECO:0000256" key="5">
    <source>
        <dbReference type="ARBA" id="ARBA00022692"/>
    </source>
</evidence>
<evidence type="ECO:0000256" key="6">
    <source>
        <dbReference type="ARBA" id="ARBA00022989"/>
    </source>
</evidence>
<dbReference type="PANTHER" id="PTHR21461:SF40">
    <property type="entry name" value="GLYCOSYLTRANSFERASE FAMILY 92 PROTEIN"/>
    <property type="match status" value="1"/>
</dbReference>
<dbReference type="EMBL" id="JAVFWL010000004">
    <property type="protein sequence ID" value="KAK6752955.1"/>
    <property type="molecule type" value="Genomic_DNA"/>
</dbReference>
<dbReference type="InterPro" id="IPR008166">
    <property type="entry name" value="Glyco_transf_92"/>
</dbReference>
<evidence type="ECO:0000256" key="7">
    <source>
        <dbReference type="ARBA" id="ARBA00023136"/>
    </source>
</evidence>
<comment type="subcellular location">
    <subcellularLocation>
        <location evidence="1">Membrane</location>
        <topology evidence="1">Single-pass membrane protein</topology>
    </subcellularLocation>
</comment>
<feature type="region of interest" description="Disordered" evidence="8">
    <location>
        <begin position="824"/>
        <end position="870"/>
    </location>
</feature>
<evidence type="ECO:0000313" key="11">
    <source>
        <dbReference type="Proteomes" id="UP001303046"/>
    </source>
</evidence>
<keyword evidence="5 9" id="KW-0812">Transmembrane</keyword>
<evidence type="ECO:0000256" key="2">
    <source>
        <dbReference type="ARBA" id="ARBA00007647"/>
    </source>
</evidence>
<evidence type="ECO:0000256" key="8">
    <source>
        <dbReference type="SAM" id="MobiDB-lite"/>
    </source>
</evidence>
<feature type="transmembrane region" description="Helical" evidence="9">
    <location>
        <begin position="787"/>
        <end position="809"/>
    </location>
</feature>
<evidence type="ECO:0000256" key="4">
    <source>
        <dbReference type="ARBA" id="ARBA00022679"/>
    </source>
</evidence>
<keyword evidence="3" id="KW-0328">Glycosyltransferase</keyword>
<keyword evidence="6 9" id="KW-1133">Transmembrane helix</keyword>
<keyword evidence="4" id="KW-0808">Transferase</keyword>
<keyword evidence="7 9" id="KW-0472">Membrane</keyword>
<evidence type="ECO:0008006" key="12">
    <source>
        <dbReference type="Google" id="ProtNLM"/>
    </source>
</evidence>
<evidence type="ECO:0000313" key="10">
    <source>
        <dbReference type="EMBL" id="KAK6752955.1"/>
    </source>
</evidence>
<feature type="compositionally biased region" description="Basic and acidic residues" evidence="8">
    <location>
        <begin position="857"/>
        <end position="870"/>
    </location>
</feature>
<organism evidence="10 11">
    <name type="scientific">Necator americanus</name>
    <name type="common">Human hookworm</name>
    <dbReference type="NCBI Taxonomy" id="51031"/>
    <lineage>
        <taxon>Eukaryota</taxon>
        <taxon>Metazoa</taxon>
        <taxon>Ecdysozoa</taxon>
        <taxon>Nematoda</taxon>
        <taxon>Chromadorea</taxon>
        <taxon>Rhabditida</taxon>
        <taxon>Rhabditina</taxon>
        <taxon>Rhabditomorpha</taxon>
        <taxon>Strongyloidea</taxon>
        <taxon>Ancylostomatidae</taxon>
        <taxon>Bunostominae</taxon>
        <taxon>Necator</taxon>
    </lineage>
</organism>
<comment type="caution">
    <text evidence="10">The sequence shown here is derived from an EMBL/GenBank/DDBJ whole genome shotgun (WGS) entry which is preliminary data.</text>
</comment>
<dbReference type="Pfam" id="PF01697">
    <property type="entry name" value="Glyco_transf_92"/>
    <property type="match status" value="3"/>
</dbReference>
<dbReference type="Proteomes" id="UP001303046">
    <property type="component" value="Unassembled WGS sequence"/>
</dbReference>
<evidence type="ECO:0000256" key="9">
    <source>
        <dbReference type="SAM" id="Phobius"/>
    </source>
</evidence>
<gene>
    <name evidence="10" type="primary">Necator_chrIV.g17307</name>
    <name evidence="10" type="ORF">RB195_004009</name>
</gene>
<sequence length="870" mass="100072">MLAELFEHYKLQGVEHFYVYIKEMDKYTKKLVDYYVTAGEAEVVTFVSQDIENVIATQMVGFTGEKTLREHLPMAVFHNSSAVPPRRIIQKCVLDPKHILIHFVHQVRAYYPGYEGYDVPFEDAHIRHYRADSHDKKMNYMMERIVRYGPFEMTEYPNDHVLSESLSGTLMENMFFKPLGSTQPRENESTSTSVAPCVPNHNFLMQTMTSKIGLRARRPTSMIFIAAFDYSNYSVITTEVVGWYGKAIYCRYLDENRQELGDAIPSTVFPESVVYCCSREGAVHMTLTEKSDDPINEVVRITDRRNDDPRYFLSFCLAPIFGKERKWLLLAELFEHYKLQGVEHFYIYIKEVDNYTKKLLDYYVTIGEIEIVTFTSKEIKDVIDTQLVGVAECLHRSRHHSRYAFFADLDERVLTTHGHTFSSFVRNTMAKASNRAALRFTSRLVFRTSPMPKVYQGEKTLKEHLPMAVFRNSSSIFAGRMTKKCVLDPKRVLIHYIHTSRAYYPGYEINDVPFKKIHIRDGARAKKRYIQNENKNTFFGLRATLEHVMKAEELNLISENSEAFKRSNCALANDPILLSNENKSHTNYSAIQIRCIRIVITSGGHNINDCPTFTVETGISLNSKGICLRWDVSGKKFKKESTSTQLIPLVEGDVIECHCGKNDNCDRNFTSIISDIVQNSDKLIGANDRSCLSSEVASQILFKRQQKQSLREDPGRKRAREGKITSNPSLEINFSIIKYDDDVMVPDQSKISNELNKTGNDSFTNEPTERVVTGDLRITEKDLRRKVSLHLLMISLVMWTLMACQLLILRNIKAKYQEMITLQTRTPPPTHTSSMSPESWPSPLPATNRSPFPPAKQTKDKEETIVDYFK</sequence>
<reference evidence="10 11" key="1">
    <citation type="submission" date="2023-08" db="EMBL/GenBank/DDBJ databases">
        <title>A Necator americanus chromosomal reference genome.</title>
        <authorList>
            <person name="Ilik V."/>
            <person name="Petrzelkova K.J."/>
            <person name="Pardy F."/>
            <person name="Fuh T."/>
            <person name="Niatou-Singa F.S."/>
            <person name="Gouil Q."/>
            <person name="Baker L."/>
            <person name="Ritchie M.E."/>
            <person name="Jex A.R."/>
            <person name="Gazzola D."/>
            <person name="Li H."/>
            <person name="Toshio Fujiwara R."/>
            <person name="Zhan B."/>
            <person name="Aroian R.V."/>
            <person name="Pafco B."/>
            <person name="Schwarz E.M."/>
        </authorList>
    </citation>
    <scope>NUCLEOTIDE SEQUENCE [LARGE SCALE GENOMIC DNA]</scope>
    <source>
        <strain evidence="10 11">Aroian</strain>
        <tissue evidence="10">Whole animal</tissue>
    </source>
</reference>
<dbReference type="PANTHER" id="PTHR21461">
    <property type="entry name" value="GLYCOSYLTRANSFERASE FAMILY 92 PROTEIN"/>
    <property type="match status" value="1"/>
</dbReference>
<accession>A0ABR1DSF0</accession>
<evidence type="ECO:0000256" key="1">
    <source>
        <dbReference type="ARBA" id="ARBA00004167"/>
    </source>
</evidence>
<evidence type="ECO:0000256" key="3">
    <source>
        <dbReference type="ARBA" id="ARBA00022676"/>
    </source>
</evidence>
<keyword evidence="11" id="KW-1185">Reference proteome</keyword>
<proteinExistence type="inferred from homology"/>